<comment type="caution">
    <text evidence="1">The sequence shown here is derived from an EMBL/GenBank/DDBJ whole genome shotgun (WGS) entry which is preliminary data.</text>
</comment>
<name>A0A3L7J6P2_9MICO</name>
<dbReference type="GO" id="GO:0004806">
    <property type="term" value="F:triacylglycerol lipase activity"/>
    <property type="evidence" value="ECO:0007669"/>
    <property type="project" value="InterPro"/>
</dbReference>
<dbReference type="EMBL" id="RCWJ01000001">
    <property type="protein sequence ID" value="RLQ86377.1"/>
    <property type="molecule type" value="Genomic_DNA"/>
</dbReference>
<gene>
    <name evidence="1" type="ORF">D9V28_06045</name>
</gene>
<dbReference type="GO" id="GO:0016042">
    <property type="term" value="P:lipid catabolic process"/>
    <property type="evidence" value="ECO:0007669"/>
    <property type="project" value="InterPro"/>
</dbReference>
<evidence type="ECO:0000313" key="2">
    <source>
        <dbReference type="Proteomes" id="UP000282460"/>
    </source>
</evidence>
<dbReference type="InterPro" id="IPR029058">
    <property type="entry name" value="AB_hydrolase_fold"/>
</dbReference>
<proteinExistence type="predicted"/>
<protein>
    <submittedName>
        <fullName evidence="1">Alpha/beta fold hydrolase</fullName>
    </submittedName>
</protein>
<sequence>MRQGDAAQGFGRPRRVRPLVLGLLALLVLALLPGLFQVADFAERLEAGKRAEPSLSAFYTVPNSLPAGSPGEIVRSERVVGAPPGAEAWRVLYHSSDEQGADTIVSGTVVAPTANTTGERTVVSWAHPTTGTAPRCAPSIGIAPFFFIEGLTRFLSAGYVVVATDYAGMGLPGPPSFLLGNTEAANVLDIARAAQQIPGARASNDVLLWGHSQGGHAALFAAHNAAFYAPDIDVLGVAVAAPATDLGALLTADIVGVSGITIGAYALTAYASAYADALPPDPLSTILTPNGVAATSRMSELCLLGQNDQLHAIAKPLIGRYLAVEPATSPPWDGLLAQNKPSSAALTVPLFVAQGESDTLVRPHITAAYVRAQELAGTDVTSHTYPRVGHGTVALEALDDLFVWINQLGMSGGSTSSG</sequence>
<dbReference type="AlphaFoldDB" id="A0A3L7J6P2"/>
<dbReference type="OrthoDB" id="9798122at2"/>
<dbReference type="Pfam" id="PF03583">
    <property type="entry name" value="LIP"/>
    <property type="match status" value="1"/>
</dbReference>
<dbReference type="RefSeq" id="WP_121658739.1">
    <property type="nucleotide sequence ID" value="NZ_BMEK01000001.1"/>
</dbReference>
<dbReference type="PANTHER" id="PTHR34853:SF1">
    <property type="entry name" value="LIPASE 5"/>
    <property type="match status" value="1"/>
</dbReference>
<keyword evidence="2" id="KW-1185">Reference proteome</keyword>
<dbReference type="PIRSF" id="PIRSF029171">
    <property type="entry name" value="Esterase_LipA"/>
    <property type="match status" value="1"/>
</dbReference>
<dbReference type="InterPro" id="IPR005152">
    <property type="entry name" value="Lipase_secreted"/>
</dbReference>
<dbReference type="PANTHER" id="PTHR34853">
    <property type="match status" value="1"/>
</dbReference>
<evidence type="ECO:0000313" key="1">
    <source>
        <dbReference type="EMBL" id="RLQ86377.1"/>
    </source>
</evidence>
<accession>A0A3L7J6P2</accession>
<dbReference type="Gene3D" id="3.40.50.1820">
    <property type="entry name" value="alpha/beta hydrolase"/>
    <property type="match status" value="2"/>
</dbReference>
<keyword evidence="1" id="KW-0378">Hydrolase</keyword>
<dbReference type="Proteomes" id="UP000282460">
    <property type="component" value="Unassembled WGS sequence"/>
</dbReference>
<dbReference type="SUPFAM" id="SSF53474">
    <property type="entry name" value="alpha/beta-Hydrolases"/>
    <property type="match status" value="1"/>
</dbReference>
<reference evidence="1 2" key="1">
    <citation type="submission" date="2018-10" db="EMBL/GenBank/DDBJ databases">
        <authorList>
            <person name="Li J."/>
        </authorList>
    </citation>
    <scope>NUCLEOTIDE SEQUENCE [LARGE SCALE GENOMIC DNA]</scope>
    <source>
        <strain evidence="1 2">ZD1-4</strain>
    </source>
</reference>
<organism evidence="1 2">
    <name type="scientific">Mycetocola zhadangensis</name>
    <dbReference type="NCBI Taxonomy" id="1164595"/>
    <lineage>
        <taxon>Bacteria</taxon>
        <taxon>Bacillati</taxon>
        <taxon>Actinomycetota</taxon>
        <taxon>Actinomycetes</taxon>
        <taxon>Micrococcales</taxon>
        <taxon>Microbacteriaceae</taxon>
        <taxon>Mycetocola</taxon>
    </lineage>
</organism>